<dbReference type="AlphaFoldDB" id="A0A9D1JK03"/>
<dbReference type="GO" id="GO:0009898">
    <property type="term" value="C:cytoplasmic side of plasma membrane"/>
    <property type="evidence" value="ECO:0007669"/>
    <property type="project" value="TreeGrafter"/>
</dbReference>
<dbReference type="GO" id="GO:0016887">
    <property type="term" value="F:ATP hydrolysis activity"/>
    <property type="evidence" value="ECO:0007669"/>
    <property type="project" value="TreeGrafter"/>
</dbReference>
<evidence type="ECO:0000256" key="1">
    <source>
        <dbReference type="ARBA" id="ARBA00022741"/>
    </source>
</evidence>
<proteinExistence type="predicted"/>
<name>A0A9D1JK03_9FIRM</name>
<dbReference type="GO" id="GO:0005524">
    <property type="term" value="F:ATP binding"/>
    <property type="evidence" value="ECO:0007669"/>
    <property type="project" value="UniProtKB-KW"/>
</dbReference>
<dbReference type="EMBL" id="DVIQ01000049">
    <property type="protein sequence ID" value="HIS31655.1"/>
    <property type="molecule type" value="Genomic_DNA"/>
</dbReference>
<dbReference type="Pfam" id="PF01656">
    <property type="entry name" value="CbiA"/>
    <property type="match status" value="1"/>
</dbReference>
<dbReference type="SUPFAM" id="SSF52540">
    <property type="entry name" value="P-loop containing nucleoside triphosphate hydrolases"/>
    <property type="match status" value="1"/>
</dbReference>
<sequence>VVVCNQKGGVGKSTVTKELAIALTCLSIQKGEQLYRPKVCLCDLDLDSSDMASLLNLPAEPNIKHWAEDIEKQAAREKKKAETIRFTEWDIKQNYLQKHDSGLYILTAPENKTDGLQVSREVIIAVLENLRLCDFDIVIVDTGSNIFDYTIAAILTATDILALSTCDVVSAKRIDGVLEDILLGIDGFDKSKMKLVINKYDASFNISPEEIAGVLKIPLIAVIPDFREITNVNNSGNSVFYGSSKSVAKQQNFADAVRRLAKQLLEIAPGHEAADVGKEEKGKGIFGRLFLRNS</sequence>
<comment type="caution">
    <text evidence="4">The sequence shown here is derived from an EMBL/GenBank/DDBJ whole genome shotgun (WGS) entry which is preliminary data.</text>
</comment>
<dbReference type="Proteomes" id="UP000823935">
    <property type="component" value="Unassembled WGS sequence"/>
</dbReference>
<organism evidence="4 5">
    <name type="scientific">Candidatus Limivivens intestinipullorum</name>
    <dbReference type="NCBI Taxonomy" id="2840858"/>
    <lineage>
        <taxon>Bacteria</taxon>
        <taxon>Bacillati</taxon>
        <taxon>Bacillota</taxon>
        <taxon>Clostridia</taxon>
        <taxon>Lachnospirales</taxon>
        <taxon>Lachnospiraceae</taxon>
        <taxon>Lachnospiraceae incertae sedis</taxon>
        <taxon>Candidatus Limivivens</taxon>
    </lineage>
</organism>
<feature type="non-terminal residue" evidence="4">
    <location>
        <position position="1"/>
    </location>
</feature>
<reference evidence="4" key="2">
    <citation type="journal article" date="2021" name="PeerJ">
        <title>Extensive microbial diversity within the chicken gut microbiome revealed by metagenomics and culture.</title>
        <authorList>
            <person name="Gilroy R."/>
            <person name="Ravi A."/>
            <person name="Getino M."/>
            <person name="Pursley I."/>
            <person name="Horton D.L."/>
            <person name="Alikhan N.F."/>
            <person name="Baker D."/>
            <person name="Gharbi K."/>
            <person name="Hall N."/>
            <person name="Watson M."/>
            <person name="Adriaenssens E.M."/>
            <person name="Foster-Nyarko E."/>
            <person name="Jarju S."/>
            <person name="Secka A."/>
            <person name="Antonio M."/>
            <person name="Oren A."/>
            <person name="Chaudhuri R.R."/>
            <person name="La Ragione R."/>
            <person name="Hildebrand F."/>
            <person name="Pallen M.J."/>
        </authorList>
    </citation>
    <scope>NUCLEOTIDE SEQUENCE</scope>
    <source>
        <strain evidence="4">CHK190-19873</strain>
    </source>
</reference>
<evidence type="ECO:0000313" key="5">
    <source>
        <dbReference type="Proteomes" id="UP000823935"/>
    </source>
</evidence>
<evidence type="ECO:0000259" key="3">
    <source>
        <dbReference type="Pfam" id="PF01656"/>
    </source>
</evidence>
<dbReference type="Gene3D" id="3.40.50.300">
    <property type="entry name" value="P-loop containing nucleotide triphosphate hydrolases"/>
    <property type="match status" value="1"/>
</dbReference>
<dbReference type="PANTHER" id="PTHR43384:SF6">
    <property type="entry name" value="SEPTUM SITE-DETERMINING PROTEIN MIND HOMOLOG, CHLOROPLASTIC"/>
    <property type="match status" value="1"/>
</dbReference>
<evidence type="ECO:0000256" key="2">
    <source>
        <dbReference type="ARBA" id="ARBA00022840"/>
    </source>
</evidence>
<gene>
    <name evidence="4" type="ORF">IAB44_08955</name>
</gene>
<evidence type="ECO:0000313" key="4">
    <source>
        <dbReference type="EMBL" id="HIS31655.1"/>
    </source>
</evidence>
<protein>
    <submittedName>
        <fullName evidence="4">AAA family ATPase</fullName>
    </submittedName>
</protein>
<keyword evidence="2" id="KW-0067">ATP-binding</keyword>
<accession>A0A9D1JK03</accession>
<feature type="domain" description="CobQ/CobB/MinD/ParA nucleotide binding" evidence="3">
    <location>
        <begin position="1"/>
        <end position="236"/>
    </location>
</feature>
<keyword evidence="1" id="KW-0547">Nucleotide-binding</keyword>
<dbReference type="InterPro" id="IPR027417">
    <property type="entry name" value="P-loop_NTPase"/>
</dbReference>
<dbReference type="GO" id="GO:0051782">
    <property type="term" value="P:negative regulation of cell division"/>
    <property type="evidence" value="ECO:0007669"/>
    <property type="project" value="TreeGrafter"/>
</dbReference>
<dbReference type="InterPro" id="IPR050625">
    <property type="entry name" value="ParA/MinD_ATPase"/>
</dbReference>
<reference evidence="4" key="1">
    <citation type="submission" date="2020-10" db="EMBL/GenBank/DDBJ databases">
        <authorList>
            <person name="Gilroy R."/>
        </authorList>
    </citation>
    <scope>NUCLEOTIDE SEQUENCE</scope>
    <source>
        <strain evidence="4">CHK190-19873</strain>
    </source>
</reference>
<dbReference type="PANTHER" id="PTHR43384">
    <property type="entry name" value="SEPTUM SITE-DETERMINING PROTEIN MIND HOMOLOG, CHLOROPLASTIC-RELATED"/>
    <property type="match status" value="1"/>
</dbReference>
<dbReference type="InterPro" id="IPR002586">
    <property type="entry name" value="CobQ/CobB/MinD/ParA_Nub-bd_dom"/>
</dbReference>
<dbReference type="GO" id="GO:0005829">
    <property type="term" value="C:cytosol"/>
    <property type="evidence" value="ECO:0007669"/>
    <property type="project" value="TreeGrafter"/>
</dbReference>